<proteinExistence type="predicted"/>
<gene>
    <name evidence="3" type="ORF">H6G95_16385</name>
</gene>
<organism evidence="3 4">
    <name type="scientific">Nostoc linckia FACHB-391</name>
    <dbReference type="NCBI Taxonomy" id="2692906"/>
    <lineage>
        <taxon>Bacteria</taxon>
        <taxon>Bacillati</taxon>
        <taxon>Cyanobacteriota</taxon>
        <taxon>Cyanophyceae</taxon>
        <taxon>Nostocales</taxon>
        <taxon>Nostocaceae</taxon>
        <taxon>Nostoc</taxon>
    </lineage>
</organism>
<dbReference type="Proteomes" id="UP000604661">
    <property type="component" value="Unassembled WGS sequence"/>
</dbReference>
<dbReference type="Gene3D" id="3.10.450.50">
    <property type="match status" value="1"/>
</dbReference>
<dbReference type="RefSeq" id="WP_190894513.1">
    <property type="nucleotide sequence ID" value="NZ_JACJTE010000016.1"/>
</dbReference>
<dbReference type="SUPFAM" id="SSF54427">
    <property type="entry name" value="NTF2-like"/>
    <property type="match status" value="1"/>
</dbReference>
<protein>
    <submittedName>
        <fullName evidence="3">Nuclear transport factor 2 family protein</fullName>
    </submittedName>
</protein>
<evidence type="ECO:0000259" key="2">
    <source>
        <dbReference type="Pfam" id="PF12680"/>
    </source>
</evidence>
<accession>A0ABR8EW36</accession>
<feature type="domain" description="SnoaL-like" evidence="2">
    <location>
        <begin position="22"/>
        <end position="116"/>
    </location>
</feature>
<evidence type="ECO:0000313" key="3">
    <source>
        <dbReference type="EMBL" id="MBD2562160.1"/>
    </source>
</evidence>
<name>A0ABR8EW36_NOSLI</name>
<reference evidence="3 4" key="1">
    <citation type="journal article" date="2020" name="ISME J.">
        <title>Comparative genomics reveals insights into cyanobacterial evolution and habitat adaptation.</title>
        <authorList>
            <person name="Chen M.Y."/>
            <person name="Teng W.K."/>
            <person name="Zhao L."/>
            <person name="Hu C.X."/>
            <person name="Zhou Y.K."/>
            <person name="Han B.P."/>
            <person name="Song L.R."/>
            <person name="Shu W.S."/>
        </authorList>
    </citation>
    <scope>NUCLEOTIDE SEQUENCE [LARGE SCALE GENOMIC DNA]</scope>
    <source>
        <strain evidence="3 4">FACHB-391</strain>
    </source>
</reference>
<dbReference type="EMBL" id="JACJTE010000016">
    <property type="protein sequence ID" value="MBD2562160.1"/>
    <property type="molecule type" value="Genomic_DNA"/>
</dbReference>
<sequence length="152" mass="17450">MSEQLLSEQLEAVVQLSSFVLNENWEQAKRFLTDDIFYKVGSSEPVYGKQAVVNFLSSMFTNTAKFTGHSVRKIWNEPGIIVVEMDAKYITVQDKRHLTIACCDIYRLRGNQVSEWRVYADILPFYQTNSQEQPTQTNGNRNKDSSSAILSR</sequence>
<dbReference type="Pfam" id="PF12680">
    <property type="entry name" value="SnoaL_2"/>
    <property type="match status" value="1"/>
</dbReference>
<evidence type="ECO:0000256" key="1">
    <source>
        <dbReference type="SAM" id="MobiDB-lite"/>
    </source>
</evidence>
<keyword evidence="4" id="KW-1185">Reference proteome</keyword>
<evidence type="ECO:0000313" key="4">
    <source>
        <dbReference type="Proteomes" id="UP000604661"/>
    </source>
</evidence>
<dbReference type="InterPro" id="IPR037401">
    <property type="entry name" value="SnoaL-like"/>
</dbReference>
<comment type="caution">
    <text evidence="3">The sequence shown here is derived from an EMBL/GenBank/DDBJ whole genome shotgun (WGS) entry which is preliminary data.</text>
</comment>
<feature type="region of interest" description="Disordered" evidence="1">
    <location>
        <begin position="130"/>
        <end position="152"/>
    </location>
</feature>
<dbReference type="InterPro" id="IPR032710">
    <property type="entry name" value="NTF2-like_dom_sf"/>
</dbReference>